<evidence type="ECO:0008006" key="7">
    <source>
        <dbReference type="Google" id="ProtNLM"/>
    </source>
</evidence>
<organism evidence="5 6">
    <name type="scientific">Nakamurella multipartita (strain ATCC 700099 / DSM 44233 / CIP 104796 / JCM 9543 / NBRC 105858 / Y-104)</name>
    <name type="common">Microsphaera multipartita</name>
    <dbReference type="NCBI Taxonomy" id="479431"/>
    <lineage>
        <taxon>Bacteria</taxon>
        <taxon>Bacillati</taxon>
        <taxon>Actinomycetota</taxon>
        <taxon>Actinomycetes</taxon>
        <taxon>Nakamurellales</taxon>
        <taxon>Nakamurellaceae</taxon>
        <taxon>Nakamurella</taxon>
    </lineage>
</organism>
<dbReference type="RefSeq" id="WP_015749496.1">
    <property type="nucleotide sequence ID" value="NC_013235.1"/>
</dbReference>
<dbReference type="KEGG" id="nml:Namu_4385"/>
<gene>
    <name evidence="5" type="ordered locus">Namu_4385</name>
</gene>
<comment type="function">
    <text evidence="1">Involved in DNA recombination.</text>
</comment>
<sequence length="398" mass="42625" precursor="true">MDTSGLLLGALLLAVGAAIGFVVGLSVGRAHPRDQRSAAELDALLAPASDAMQRVEQHLHEVERDRAAAYAGLREQVSALHLTSADLNRHTRALAGALSAPQVRGRWGEMQLQRVVELAGMVEHCDFDTQVGVRSDDPEAAGVRPDMIIRLAGGRQIPVDAKVPFASYLEAAECTDERRRSALLAAHSRALRSHVDALAAKAYWRHFQPAPEFVVLFVPGEPLLDAALAVDPGLADYAFARNVVMATPTSLIGLLRTVAHVWRQERLSASAAQVHELGRDLHRRLATLAGHLTTLGASLDKAVRAYNGTVRSLESRVLVSARKLADLGVTGEELPSPAQVETTTLVPQEAAYARAADPLDAAAEFQAQAAVQREAAEAAYAARVHTSPLPIRDATVDR</sequence>
<proteinExistence type="inferred from homology"/>
<evidence type="ECO:0000256" key="3">
    <source>
        <dbReference type="ARBA" id="ARBA00023054"/>
    </source>
</evidence>
<dbReference type="AlphaFoldDB" id="C8XKL5"/>
<reference evidence="6" key="1">
    <citation type="submission" date="2009-09" db="EMBL/GenBank/DDBJ databases">
        <title>The complete genome of Nakamurella multipartita DSM 44233.</title>
        <authorList>
            <consortium name="US DOE Joint Genome Institute (JGI-PGF)"/>
            <person name="Lucas S."/>
            <person name="Copeland A."/>
            <person name="Lapidus A."/>
            <person name="Glavina del Rio T."/>
            <person name="Dalin E."/>
            <person name="Tice H."/>
            <person name="Bruce D."/>
            <person name="Goodwin L."/>
            <person name="Pitluck S."/>
            <person name="Kyrpides N."/>
            <person name="Mavromatis K."/>
            <person name="Ivanova N."/>
            <person name="Ovchinnikova G."/>
            <person name="Sims D."/>
            <person name="Meincke L."/>
            <person name="Brettin T."/>
            <person name="Detter J.C."/>
            <person name="Han C."/>
            <person name="Larimer F."/>
            <person name="Land M."/>
            <person name="Hauser L."/>
            <person name="Markowitz V."/>
            <person name="Cheng J.-F."/>
            <person name="Hugenholtz P."/>
            <person name="Woyke T."/>
            <person name="Wu D."/>
            <person name="Klenk H.-P."/>
            <person name="Eisen J.A."/>
        </authorList>
    </citation>
    <scope>NUCLEOTIDE SEQUENCE [LARGE SCALE GENOMIC DNA]</scope>
    <source>
        <strain evidence="6">ATCC 700099 / DSM 44233 / CIP 104796 / JCM 9543 / NBRC 105858 / Y-104</strain>
    </source>
</reference>
<keyword evidence="3" id="KW-0175">Coiled coil</keyword>
<protein>
    <recommendedName>
        <fullName evidence="7">DNA recombination protein RmuC</fullName>
    </recommendedName>
</protein>
<evidence type="ECO:0000256" key="4">
    <source>
        <dbReference type="ARBA" id="ARBA00023172"/>
    </source>
</evidence>
<evidence type="ECO:0000256" key="1">
    <source>
        <dbReference type="ARBA" id="ARBA00003416"/>
    </source>
</evidence>
<dbReference type="GO" id="GO:0006310">
    <property type="term" value="P:DNA recombination"/>
    <property type="evidence" value="ECO:0007669"/>
    <property type="project" value="UniProtKB-KW"/>
</dbReference>
<dbReference type="EMBL" id="CP001737">
    <property type="protein sequence ID" value="ACV80672.1"/>
    <property type="molecule type" value="Genomic_DNA"/>
</dbReference>
<evidence type="ECO:0000313" key="6">
    <source>
        <dbReference type="Proteomes" id="UP000002218"/>
    </source>
</evidence>
<evidence type="ECO:0000256" key="2">
    <source>
        <dbReference type="ARBA" id="ARBA00009840"/>
    </source>
</evidence>
<dbReference type="eggNOG" id="COG1322">
    <property type="taxonomic scope" value="Bacteria"/>
</dbReference>
<evidence type="ECO:0000313" key="5">
    <source>
        <dbReference type="EMBL" id="ACV80672.1"/>
    </source>
</evidence>
<name>C8XKL5_NAKMY</name>
<keyword evidence="4" id="KW-0233">DNA recombination</keyword>
<dbReference type="Proteomes" id="UP000002218">
    <property type="component" value="Chromosome"/>
</dbReference>
<dbReference type="PANTHER" id="PTHR30563:SF0">
    <property type="entry name" value="DNA RECOMBINATION PROTEIN RMUC"/>
    <property type="match status" value="1"/>
</dbReference>
<dbReference type="PANTHER" id="PTHR30563">
    <property type="entry name" value="DNA RECOMBINATION PROTEIN RMUC"/>
    <property type="match status" value="1"/>
</dbReference>
<accession>C8XKL5</accession>
<dbReference type="InterPro" id="IPR003798">
    <property type="entry name" value="DNA_recombination_RmuC"/>
</dbReference>
<dbReference type="OrthoDB" id="370725at2"/>
<dbReference type="InParanoid" id="C8XKL5"/>
<comment type="similarity">
    <text evidence="2">Belongs to the RmuC family.</text>
</comment>
<dbReference type="STRING" id="479431.Namu_4385"/>
<dbReference type="HOGENOM" id="CLU_024057_1_1_11"/>
<dbReference type="Pfam" id="PF02646">
    <property type="entry name" value="RmuC"/>
    <property type="match status" value="1"/>
</dbReference>
<reference evidence="5 6" key="2">
    <citation type="journal article" date="2010" name="Stand. Genomic Sci.">
        <title>Complete genome sequence of Nakamurella multipartita type strain (Y-104).</title>
        <authorList>
            <person name="Tice H."/>
            <person name="Mayilraj S."/>
            <person name="Sims D."/>
            <person name="Lapidus A."/>
            <person name="Nolan M."/>
            <person name="Lucas S."/>
            <person name="Glavina Del Rio T."/>
            <person name="Copeland A."/>
            <person name="Cheng J.F."/>
            <person name="Meincke L."/>
            <person name="Bruce D."/>
            <person name="Goodwin L."/>
            <person name="Pitluck S."/>
            <person name="Ivanova N."/>
            <person name="Mavromatis K."/>
            <person name="Ovchinnikova G."/>
            <person name="Pati A."/>
            <person name="Chen A."/>
            <person name="Palaniappan K."/>
            <person name="Land M."/>
            <person name="Hauser L."/>
            <person name="Chang Y.J."/>
            <person name="Jeffries C.D."/>
            <person name="Detter J.C."/>
            <person name="Brettin T."/>
            <person name="Rohde M."/>
            <person name="Goker M."/>
            <person name="Bristow J."/>
            <person name="Eisen J.A."/>
            <person name="Markowitz V."/>
            <person name="Hugenholtz P."/>
            <person name="Kyrpides N.C."/>
            <person name="Klenk H.P."/>
            <person name="Chen F."/>
        </authorList>
    </citation>
    <scope>NUCLEOTIDE SEQUENCE [LARGE SCALE GENOMIC DNA]</scope>
    <source>
        <strain evidence="6">ATCC 700099 / DSM 44233 / CIP 104796 / JCM 9543 / NBRC 105858 / Y-104</strain>
    </source>
</reference>
<keyword evidence="6" id="KW-1185">Reference proteome</keyword>